<proteinExistence type="predicted"/>
<dbReference type="Gene3D" id="3.90.180.10">
    <property type="entry name" value="Medium-chain alcohol dehydrogenases, catalytic domain"/>
    <property type="match status" value="1"/>
</dbReference>
<evidence type="ECO:0000313" key="3">
    <source>
        <dbReference type="Proteomes" id="UP000189580"/>
    </source>
</evidence>
<name>A0A167FBN3_9ASCO</name>
<reference evidence="2 3" key="1">
    <citation type="submission" date="2016-02" db="EMBL/GenBank/DDBJ databases">
        <title>Complete genome sequence and transcriptome regulation of the pentose utilising yeast Sugiyamaella lignohabitans.</title>
        <authorList>
            <person name="Bellasio M."/>
            <person name="Peymann A."/>
            <person name="Valli M."/>
            <person name="Sipitzky M."/>
            <person name="Graf A."/>
            <person name="Sauer M."/>
            <person name="Marx H."/>
            <person name="Mattanovich D."/>
        </authorList>
    </citation>
    <scope>NUCLEOTIDE SEQUENCE [LARGE SCALE GENOMIC DNA]</scope>
    <source>
        <strain evidence="2 3">CBS 10342</strain>
    </source>
</reference>
<dbReference type="OrthoDB" id="9992527at2759"/>
<dbReference type="InterPro" id="IPR036291">
    <property type="entry name" value="NAD(P)-bd_dom_sf"/>
</dbReference>
<accession>A0A167FBN3</accession>
<dbReference type="GO" id="GO:0016651">
    <property type="term" value="F:oxidoreductase activity, acting on NAD(P)H"/>
    <property type="evidence" value="ECO:0007669"/>
    <property type="project" value="InterPro"/>
</dbReference>
<dbReference type="InterPro" id="IPR011032">
    <property type="entry name" value="GroES-like_sf"/>
</dbReference>
<dbReference type="Pfam" id="PF00107">
    <property type="entry name" value="ADH_zinc_N"/>
    <property type="match status" value="1"/>
</dbReference>
<dbReference type="Proteomes" id="UP000189580">
    <property type="component" value="Chromosome b"/>
</dbReference>
<dbReference type="CDD" id="cd08249">
    <property type="entry name" value="enoyl_reductase_like"/>
    <property type="match status" value="1"/>
</dbReference>
<keyword evidence="3" id="KW-1185">Reference proteome</keyword>
<dbReference type="InterPro" id="IPR013154">
    <property type="entry name" value="ADH-like_N"/>
</dbReference>
<dbReference type="InterPro" id="IPR047122">
    <property type="entry name" value="Trans-enoyl_RdTase-like"/>
</dbReference>
<dbReference type="AlphaFoldDB" id="A0A167FBN3"/>
<protein>
    <recommendedName>
        <fullName evidence="1">Enoyl reductase (ER) domain-containing protein</fullName>
    </recommendedName>
</protein>
<dbReference type="PANTHER" id="PTHR45348:SF2">
    <property type="entry name" value="ZINC-TYPE ALCOHOL DEHYDROGENASE-LIKE PROTEIN C2E1P3.01"/>
    <property type="match status" value="1"/>
</dbReference>
<dbReference type="SMART" id="SM00829">
    <property type="entry name" value="PKS_ER"/>
    <property type="match status" value="1"/>
</dbReference>
<sequence>MSSIPTTQSAYVINGAKGEVKSVAVPKLASGQVLIKNEAVAINPTDWKHVDFQLGVDGAIVGCDVAGTVVAVGEDVKGVKVGDQLFGLVSGASAITPENGGFAEYSAIYADRSLKVGNKLEHAKGDSLPAGPVTTWEGAASLPVGLITSLIGFVHWAKLPIHHESKFNDQYFLVWGGASSLGQLVIQFAKKVGFKVIATASSHNFDLLKELGAEAVFDYHDKDVLEQISKHAGDDITYAYDTITTPPTTLNVYSVLSKTRESVLLTSLNFDEKTIKEVNPKVKAIDFPLAYLAIDKKKKFGATGFEISSPAGLFEDTVKGVSEVNEGYAKDPAYLRHIPVKIVRGGLSALDEALDIVRQGKNSGVKIVVPL</sequence>
<organism evidence="2 3">
    <name type="scientific">Sugiyamaella lignohabitans</name>
    <dbReference type="NCBI Taxonomy" id="796027"/>
    <lineage>
        <taxon>Eukaryota</taxon>
        <taxon>Fungi</taxon>
        <taxon>Dikarya</taxon>
        <taxon>Ascomycota</taxon>
        <taxon>Saccharomycotina</taxon>
        <taxon>Dipodascomycetes</taxon>
        <taxon>Dipodascales</taxon>
        <taxon>Trichomonascaceae</taxon>
        <taxon>Sugiyamaella</taxon>
    </lineage>
</organism>
<evidence type="ECO:0000259" key="1">
    <source>
        <dbReference type="SMART" id="SM00829"/>
    </source>
</evidence>
<dbReference type="Gene3D" id="3.40.50.720">
    <property type="entry name" value="NAD(P)-binding Rossmann-like Domain"/>
    <property type="match status" value="1"/>
</dbReference>
<dbReference type="Pfam" id="PF08240">
    <property type="entry name" value="ADH_N"/>
    <property type="match status" value="1"/>
</dbReference>
<evidence type="ECO:0000313" key="2">
    <source>
        <dbReference type="EMBL" id="ANB15078.1"/>
    </source>
</evidence>
<dbReference type="SUPFAM" id="SSF51735">
    <property type="entry name" value="NAD(P)-binding Rossmann-fold domains"/>
    <property type="match status" value="1"/>
</dbReference>
<dbReference type="GeneID" id="30034637"/>
<dbReference type="PANTHER" id="PTHR45348">
    <property type="entry name" value="HYPOTHETICAL OXIDOREDUCTASE (EUROFUNG)"/>
    <property type="match status" value="1"/>
</dbReference>
<dbReference type="RefSeq" id="XP_018737555.1">
    <property type="nucleotide sequence ID" value="XM_018879659.1"/>
</dbReference>
<dbReference type="InterPro" id="IPR020843">
    <property type="entry name" value="ER"/>
</dbReference>
<dbReference type="EMBL" id="CP014503">
    <property type="protein sequence ID" value="ANB15078.1"/>
    <property type="molecule type" value="Genomic_DNA"/>
</dbReference>
<dbReference type="SUPFAM" id="SSF50129">
    <property type="entry name" value="GroES-like"/>
    <property type="match status" value="1"/>
</dbReference>
<gene>
    <name evidence="2" type="ORF">AWJ20_2698</name>
</gene>
<dbReference type="KEGG" id="slb:AWJ20_2698"/>
<feature type="domain" description="Enoyl reductase (ER)" evidence="1">
    <location>
        <begin position="18"/>
        <end position="369"/>
    </location>
</feature>
<dbReference type="InterPro" id="IPR013149">
    <property type="entry name" value="ADH-like_C"/>
</dbReference>